<dbReference type="KEGG" id="asem:NNL22_13800"/>
<name>A0A9E8KIN0_9ALTE</name>
<dbReference type="AlphaFoldDB" id="A0A9E8KIN0"/>
<evidence type="ECO:0000256" key="6">
    <source>
        <dbReference type="ARBA" id="ARBA00022490"/>
    </source>
</evidence>
<dbReference type="InterPro" id="IPR004516">
    <property type="entry name" value="HisRS/HisZ"/>
</dbReference>
<comment type="similarity">
    <text evidence="3 8">Belongs to the class-II aminoacyl-tRNA synthetase family. HisZ subfamily.</text>
</comment>
<evidence type="ECO:0000259" key="10">
    <source>
        <dbReference type="Pfam" id="PF13393"/>
    </source>
</evidence>
<dbReference type="InterPro" id="IPR045864">
    <property type="entry name" value="aa-tRNA-synth_II/BPL/LPL"/>
</dbReference>
<evidence type="ECO:0000256" key="9">
    <source>
        <dbReference type="PIRSR" id="PIRSR001549-1"/>
    </source>
</evidence>
<dbReference type="PANTHER" id="PTHR43707">
    <property type="entry name" value="HISTIDYL-TRNA SYNTHETASE"/>
    <property type="match status" value="1"/>
</dbReference>
<protein>
    <recommendedName>
        <fullName evidence="5 8">ATP phosphoribosyltransferase regulatory subunit</fullName>
    </recommendedName>
</protein>
<dbReference type="GO" id="GO:0005737">
    <property type="term" value="C:cytoplasm"/>
    <property type="evidence" value="ECO:0007669"/>
    <property type="project" value="UniProtKB-SubCell"/>
</dbReference>
<dbReference type="NCBIfam" id="TIGR00443">
    <property type="entry name" value="hisZ_biosyn_reg"/>
    <property type="match status" value="1"/>
</dbReference>
<evidence type="ECO:0000256" key="5">
    <source>
        <dbReference type="ARBA" id="ARBA00020397"/>
    </source>
</evidence>
<evidence type="ECO:0000256" key="2">
    <source>
        <dbReference type="ARBA" id="ARBA00004667"/>
    </source>
</evidence>
<dbReference type="GO" id="GO:0006427">
    <property type="term" value="P:histidyl-tRNA aminoacylation"/>
    <property type="evidence" value="ECO:0007669"/>
    <property type="project" value="TreeGrafter"/>
</dbReference>
<dbReference type="CDD" id="cd00773">
    <property type="entry name" value="HisRS-like_core"/>
    <property type="match status" value="1"/>
</dbReference>
<dbReference type="GO" id="GO:0000105">
    <property type="term" value="P:L-histidine biosynthetic process"/>
    <property type="evidence" value="ECO:0007669"/>
    <property type="project" value="UniProtKB-UniRule"/>
</dbReference>
<organism evidence="11 12">
    <name type="scientific">Alkalimarinus sediminis</name>
    <dbReference type="NCBI Taxonomy" id="1632866"/>
    <lineage>
        <taxon>Bacteria</taxon>
        <taxon>Pseudomonadati</taxon>
        <taxon>Pseudomonadota</taxon>
        <taxon>Gammaproteobacteria</taxon>
        <taxon>Alteromonadales</taxon>
        <taxon>Alteromonadaceae</taxon>
        <taxon>Alkalimarinus</taxon>
    </lineage>
</organism>
<evidence type="ECO:0000313" key="11">
    <source>
        <dbReference type="EMBL" id="UZW74091.1"/>
    </source>
</evidence>
<evidence type="ECO:0000256" key="3">
    <source>
        <dbReference type="ARBA" id="ARBA00005539"/>
    </source>
</evidence>
<evidence type="ECO:0000313" key="12">
    <source>
        <dbReference type="Proteomes" id="UP001164472"/>
    </source>
</evidence>
<gene>
    <name evidence="8" type="primary">hisZ</name>
    <name evidence="11" type="ORF">NNL22_13800</name>
</gene>
<dbReference type="Pfam" id="PF13393">
    <property type="entry name" value="tRNA-synt_His"/>
    <property type="match status" value="1"/>
</dbReference>
<comment type="pathway">
    <text evidence="2 8">Amino-acid biosynthesis; L-histidine biosynthesis; L-histidine from 5-phospho-alpha-D-ribose 1-diphosphate: step 1/9.</text>
</comment>
<sequence>MTVSDRWLLPDGVDELLPPNARVVEQLRRRLLDNISNWGYELITPPMIEFLESLLTGTGNDLNLQTLKVTDQLSGRLMGIRADITPQAARIDAHCLRQKGVTRLCYADAVIHARPAHLLTNRCPIQLGCELFGEASLAADIEVISLMLDTLKLAGLEKVHVDLSHVGIYRGLISKAGFERDTESAIFDAIRRKSIPELDELLSGTVGDVSIAKMLLQLANASGGVDAIKQIKSIVAGASSDVLNAVEQLESICDQLQQRYPNVELGFDFCELRGYNYHTGLVFAAYYNGYGHAVAQGGRYDAIGKEFGSERSATGFSADLKILATLASPDGIENKKGILAPFSDDNTLWDAIEQLRRSEKVVQSLSVEGEKSDAVKLGCDRELVKENGSWVVKPI</sequence>
<feature type="binding site" evidence="9">
    <location>
        <position position="130"/>
    </location>
    <ligand>
        <name>L-histidine</name>
        <dbReference type="ChEBI" id="CHEBI:57595"/>
    </ligand>
</feature>
<accession>A0A9E8KIN0</accession>
<dbReference type="GO" id="GO:0004821">
    <property type="term" value="F:histidine-tRNA ligase activity"/>
    <property type="evidence" value="ECO:0007669"/>
    <property type="project" value="TreeGrafter"/>
</dbReference>
<dbReference type="HAMAP" id="MF_00125">
    <property type="entry name" value="HisZ"/>
    <property type="match status" value="1"/>
</dbReference>
<reference evidence="11" key="1">
    <citation type="submission" date="2022-07" db="EMBL/GenBank/DDBJ databases">
        <title>Alkalimarinus sp. nov., isolated from gut of a Alitta virens.</title>
        <authorList>
            <person name="Yang A.I."/>
            <person name="Shin N.-R."/>
        </authorList>
    </citation>
    <scope>NUCLEOTIDE SEQUENCE</scope>
    <source>
        <strain evidence="11">FA028</strain>
    </source>
</reference>
<comment type="miscellaneous">
    <text evidence="8">This function is generally fulfilled by the C-terminal part of HisG, which is missing in some bacteria such as this one.</text>
</comment>
<dbReference type="InterPro" id="IPR041715">
    <property type="entry name" value="HisRS-like_core"/>
</dbReference>
<keyword evidence="12" id="KW-1185">Reference proteome</keyword>
<keyword evidence="8" id="KW-0368">Histidine biosynthesis</keyword>
<evidence type="ECO:0000256" key="1">
    <source>
        <dbReference type="ARBA" id="ARBA00004496"/>
    </source>
</evidence>
<evidence type="ECO:0000256" key="4">
    <source>
        <dbReference type="ARBA" id="ARBA00011496"/>
    </source>
</evidence>
<comment type="function">
    <text evidence="7 8">Required for the first step of histidine biosynthesis. May allow the feedback regulation of ATP phosphoribosyltransferase activity by histidine.</text>
</comment>
<dbReference type="RefSeq" id="WP_251811307.1">
    <property type="nucleotide sequence ID" value="NZ_CP101527.1"/>
</dbReference>
<dbReference type="InterPro" id="IPR004517">
    <property type="entry name" value="HisZ"/>
</dbReference>
<keyword evidence="6 8" id="KW-0963">Cytoplasm</keyword>
<dbReference type="Proteomes" id="UP001164472">
    <property type="component" value="Chromosome"/>
</dbReference>
<dbReference type="GO" id="GO:0016757">
    <property type="term" value="F:glycosyltransferase activity"/>
    <property type="evidence" value="ECO:0007669"/>
    <property type="project" value="UniProtKB-KW"/>
</dbReference>
<keyword evidence="8" id="KW-0028">Amino-acid biosynthesis</keyword>
<evidence type="ECO:0000256" key="8">
    <source>
        <dbReference type="HAMAP-Rule" id="MF_00125"/>
    </source>
</evidence>
<feature type="binding site" evidence="9">
    <location>
        <begin position="83"/>
        <end position="85"/>
    </location>
    <ligand>
        <name>L-histidine</name>
        <dbReference type="ChEBI" id="CHEBI:57595"/>
    </ligand>
</feature>
<evidence type="ECO:0000256" key="7">
    <source>
        <dbReference type="ARBA" id="ARBA00025246"/>
    </source>
</evidence>
<proteinExistence type="inferred from homology"/>
<dbReference type="NCBIfam" id="NF008935">
    <property type="entry name" value="PRK12292.1-1"/>
    <property type="match status" value="1"/>
</dbReference>
<comment type="subunit">
    <text evidence="4 8">Heteromultimer composed of HisG and HisZ subunits.</text>
</comment>
<feature type="binding site" evidence="9">
    <location>
        <position position="126"/>
    </location>
    <ligand>
        <name>L-histidine</name>
        <dbReference type="ChEBI" id="CHEBI:57595"/>
    </ligand>
</feature>
<dbReference type="PANTHER" id="PTHR43707:SF1">
    <property type="entry name" value="HISTIDINE--TRNA LIGASE, MITOCHONDRIAL-RELATED"/>
    <property type="match status" value="1"/>
</dbReference>
<dbReference type="PIRSF" id="PIRSF001549">
    <property type="entry name" value="His-tRNA_synth"/>
    <property type="match status" value="1"/>
</dbReference>
<keyword evidence="11" id="KW-0808">Transferase</keyword>
<comment type="subcellular location">
    <subcellularLocation>
        <location evidence="1 8">Cytoplasm</location>
    </subcellularLocation>
</comment>
<dbReference type="SUPFAM" id="SSF55681">
    <property type="entry name" value="Class II aaRS and biotin synthetases"/>
    <property type="match status" value="1"/>
</dbReference>
<dbReference type="Gene3D" id="3.30.930.10">
    <property type="entry name" value="Bira Bifunctional Protein, Domain 2"/>
    <property type="match status" value="1"/>
</dbReference>
<keyword evidence="11" id="KW-0328">Glycosyltransferase</keyword>
<dbReference type="EMBL" id="CP101527">
    <property type="protein sequence ID" value="UZW74091.1"/>
    <property type="molecule type" value="Genomic_DNA"/>
</dbReference>
<dbReference type="NCBIfam" id="NF009086">
    <property type="entry name" value="PRK12421.1"/>
    <property type="match status" value="1"/>
</dbReference>
<feature type="domain" description="Class II Histidinyl-tRNA synthetase (HisRS)-like catalytic core" evidence="10">
    <location>
        <begin position="12"/>
        <end position="321"/>
    </location>
</feature>
<feature type="binding site" evidence="9">
    <location>
        <position position="273"/>
    </location>
    <ligand>
        <name>L-histidine</name>
        <dbReference type="ChEBI" id="CHEBI:57595"/>
    </ligand>
</feature>